<dbReference type="InterPro" id="IPR050201">
    <property type="entry name" value="Bacterial_glucokinase"/>
</dbReference>
<evidence type="ECO:0000313" key="5">
    <source>
        <dbReference type="Proteomes" id="UP000219494"/>
    </source>
</evidence>
<evidence type="ECO:0000256" key="2">
    <source>
        <dbReference type="ARBA" id="ARBA00022777"/>
    </source>
</evidence>
<proteinExistence type="inferred from homology"/>
<keyword evidence="5" id="KW-1185">Reference proteome</keyword>
<dbReference type="Pfam" id="PF02685">
    <property type="entry name" value="Glucokinase"/>
    <property type="match status" value="2"/>
</dbReference>
<name>A0A285QBA0_9SPHN</name>
<dbReference type="PANTHER" id="PTHR47690">
    <property type="entry name" value="GLUCOKINASE"/>
    <property type="match status" value="1"/>
</dbReference>
<dbReference type="GO" id="GO:0004340">
    <property type="term" value="F:glucokinase activity"/>
    <property type="evidence" value="ECO:0007669"/>
    <property type="project" value="InterPro"/>
</dbReference>
<dbReference type="SUPFAM" id="SSF53067">
    <property type="entry name" value="Actin-like ATPase domain"/>
    <property type="match status" value="1"/>
</dbReference>
<dbReference type="EMBL" id="OBMI01000001">
    <property type="protein sequence ID" value="SOB79225.1"/>
    <property type="molecule type" value="Genomic_DNA"/>
</dbReference>
<dbReference type="GO" id="GO:0006096">
    <property type="term" value="P:glycolytic process"/>
    <property type="evidence" value="ECO:0007669"/>
    <property type="project" value="InterPro"/>
</dbReference>
<evidence type="ECO:0000256" key="1">
    <source>
        <dbReference type="ARBA" id="ARBA00022679"/>
    </source>
</evidence>
<dbReference type="Gene3D" id="3.30.420.40">
    <property type="match status" value="1"/>
</dbReference>
<reference evidence="4 5" key="1">
    <citation type="submission" date="2017-07" db="EMBL/GenBank/DDBJ databases">
        <authorList>
            <person name="Sun Z.S."/>
            <person name="Albrecht U."/>
            <person name="Echele G."/>
            <person name="Lee C.C."/>
        </authorList>
    </citation>
    <scope>NUCLEOTIDE SEQUENCE [LARGE SCALE GENOMIC DNA]</scope>
    <source>
        <strain evidence="4 5">CGMCC 1.12672</strain>
    </source>
</reference>
<dbReference type="Proteomes" id="UP000219494">
    <property type="component" value="Unassembled WGS sequence"/>
</dbReference>
<comment type="similarity">
    <text evidence="3">Belongs to the bacterial glucokinase family.</text>
</comment>
<dbReference type="AlphaFoldDB" id="A0A285QBA0"/>
<dbReference type="OrthoDB" id="9800595at2"/>
<dbReference type="PANTHER" id="PTHR47690:SF1">
    <property type="entry name" value="GLUCOKINASE"/>
    <property type="match status" value="1"/>
</dbReference>
<protein>
    <submittedName>
        <fullName evidence="4">Glucokinase</fullName>
    </submittedName>
</protein>
<accession>A0A285QBA0</accession>
<evidence type="ECO:0000313" key="4">
    <source>
        <dbReference type="EMBL" id="SOB79225.1"/>
    </source>
</evidence>
<organism evidence="4 5">
    <name type="scientific">Sphingomonas guangdongensis</name>
    <dbReference type="NCBI Taxonomy" id="1141890"/>
    <lineage>
        <taxon>Bacteria</taxon>
        <taxon>Pseudomonadati</taxon>
        <taxon>Pseudomonadota</taxon>
        <taxon>Alphaproteobacteria</taxon>
        <taxon>Sphingomonadales</taxon>
        <taxon>Sphingomonadaceae</taxon>
        <taxon>Sphingomonas</taxon>
    </lineage>
</organism>
<keyword evidence="2 4" id="KW-0418">Kinase</keyword>
<keyword evidence="1" id="KW-0808">Transferase</keyword>
<dbReference type="GO" id="GO:0005524">
    <property type="term" value="F:ATP binding"/>
    <property type="evidence" value="ECO:0007669"/>
    <property type="project" value="InterPro"/>
</dbReference>
<gene>
    <name evidence="4" type="ORF">SAMN06297144_0439</name>
</gene>
<evidence type="ECO:0000256" key="3">
    <source>
        <dbReference type="RuleBase" id="RU004046"/>
    </source>
</evidence>
<dbReference type="InterPro" id="IPR003836">
    <property type="entry name" value="Glucokinase"/>
</dbReference>
<sequence>MPRREGEGHLDERWLLIDIAHQGEVRLACVTPARPEIDKLYTFETASLPTFTDALLRFERESGQTLHGMNAIVAIAGAAVGDAIPVVRTRWNISRNGITLMLGRPVTILNDTAAKAWATIRRMPACQAVRGVGLPDFSGRSRHLFISMADGIGTAIIDVHDGHVTVLEAEAGHSDFAPQNDLEFALCKAIAPLGGPVTYEQVLIGGEGTAGAAAVLAKLSPAQQAELRGNILGRLASNLILASGAWSGVMLDGRSLPTFDPATRRAFDAGFVARKSFRRLINAAPCWRIEQQREAVLAGAATLMLQRTRPQGT</sequence>
<dbReference type="InterPro" id="IPR043129">
    <property type="entry name" value="ATPase_NBD"/>
</dbReference>
<dbReference type="GO" id="GO:0005829">
    <property type="term" value="C:cytosol"/>
    <property type="evidence" value="ECO:0007669"/>
    <property type="project" value="TreeGrafter"/>
</dbReference>
<dbReference type="GO" id="GO:0005536">
    <property type="term" value="F:D-glucose binding"/>
    <property type="evidence" value="ECO:0007669"/>
    <property type="project" value="InterPro"/>
</dbReference>